<dbReference type="PANTHER" id="PTHR20958:SF6">
    <property type="entry name" value="GLYCINE N-ACYLTRANSFERASE-LIKE PROTEIN"/>
    <property type="match status" value="1"/>
</dbReference>
<dbReference type="Proteomes" id="UP000198287">
    <property type="component" value="Unassembled WGS sequence"/>
</dbReference>
<dbReference type="InterPro" id="IPR000182">
    <property type="entry name" value="GNAT_dom"/>
</dbReference>
<organism evidence="2 3">
    <name type="scientific">Folsomia candida</name>
    <name type="common">Springtail</name>
    <dbReference type="NCBI Taxonomy" id="158441"/>
    <lineage>
        <taxon>Eukaryota</taxon>
        <taxon>Metazoa</taxon>
        <taxon>Ecdysozoa</taxon>
        <taxon>Arthropoda</taxon>
        <taxon>Hexapoda</taxon>
        <taxon>Collembola</taxon>
        <taxon>Entomobryomorpha</taxon>
        <taxon>Isotomoidea</taxon>
        <taxon>Isotomidae</taxon>
        <taxon>Proisotominae</taxon>
        <taxon>Folsomia</taxon>
    </lineage>
</organism>
<dbReference type="AlphaFoldDB" id="A0A226E4K8"/>
<evidence type="ECO:0000313" key="2">
    <source>
        <dbReference type="EMBL" id="OXA51426.1"/>
    </source>
</evidence>
<dbReference type="PROSITE" id="PS51186">
    <property type="entry name" value="GNAT"/>
    <property type="match status" value="1"/>
</dbReference>
<accession>A0A226E4K8</accession>
<dbReference type="EMBL" id="LNIX01000007">
    <property type="protein sequence ID" value="OXA51426.1"/>
    <property type="molecule type" value="Genomic_DNA"/>
</dbReference>
<dbReference type="SUPFAM" id="SSF55729">
    <property type="entry name" value="Acyl-CoA N-acyltransferases (Nat)"/>
    <property type="match status" value="1"/>
</dbReference>
<dbReference type="Gene3D" id="3.40.630.30">
    <property type="match status" value="1"/>
</dbReference>
<dbReference type="GO" id="GO:0016747">
    <property type="term" value="F:acyltransferase activity, transferring groups other than amino-acyl groups"/>
    <property type="evidence" value="ECO:0007669"/>
    <property type="project" value="InterPro"/>
</dbReference>
<evidence type="ECO:0000313" key="3">
    <source>
        <dbReference type="Proteomes" id="UP000198287"/>
    </source>
</evidence>
<dbReference type="OrthoDB" id="61870at2759"/>
<dbReference type="STRING" id="158441.A0A226E4K8"/>
<dbReference type="OMA" id="PLEVKEC"/>
<name>A0A226E4K8_FOLCA</name>
<dbReference type="PANTHER" id="PTHR20958">
    <property type="entry name" value="GLYCINE N-ACYLTRANSFERASE-LIKE PROTEIN"/>
    <property type="match status" value="1"/>
</dbReference>
<dbReference type="InterPro" id="IPR016181">
    <property type="entry name" value="Acyl_CoA_acyltransferase"/>
</dbReference>
<dbReference type="InterPro" id="IPR053225">
    <property type="entry name" value="Acyl-CoA_N-acyltransferase"/>
</dbReference>
<dbReference type="Pfam" id="PF08445">
    <property type="entry name" value="FR47"/>
    <property type="match status" value="1"/>
</dbReference>
<comment type="caution">
    <text evidence="2">The sequence shown here is derived from an EMBL/GenBank/DDBJ whole genome shotgun (WGS) entry which is preliminary data.</text>
</comment>
<gene>
    <name evidence="2" type="ORF">Fcan01_13208</name>
</gene>
<dbReference type="InterPro" id="IPR013653">
    <property type="entry name" value="GCN5-like_dom"/>
</dbReference>
<feature type="domain" description="N-acetyltransferase" evidence="1">
    <location>
        <begin position="151"/>
        <end position="300"/>
    </location>
</feature>
<dbReference type="CDD" id="cd04301">
    <property type="entry name" value="NAT_SF"/>
    <property type="match status" value="1"/>
</dbReference>
<proteinExistence type="predicted"/>
<protein>
    <submittedName>
        <fullName evidence="2">Glycine N-acyltransferase-like protein 3</fullName>
    </submittedName>
</protein>
<keyword evidence="2" id="KW-0808">Transferase</keyword>
<keyword evidence="2" id="KW-0012">Acyltransferase</keyword>
<sequence>MTDTASFPFVRVEDPSVLIPVLEKRLPKSALVYNSAKMYGRVFDKSQVSFYTLYGDVDETSWIIYLHFREDYGQDYLISADEEKSKISRDEATGILSSCSLFKWDEPFFFAAVEKWISSIILDISVSIKGNITMIHPTYMFYKDIEECLTLDVSINDHTKNVQVQRLDPELGLKFILDTWKYATKDSDIVVRRAIELNKSGGVYVDGKPVCGVITQGFGILSALYTLQEHRKKGYANACMNFAYKELAKEGLIPTSTVEIRNEASIAFHKKLGCKIGPCCTLEAAAGDGRVQDDEKKAITFTGRMLKTTLTRESIACFSSFHETSTRFITEEQEEDDSTSISLLSLVALSWYDYSSLLAEFCNVSYSIHSGLTPESEGDSDLREKHEI</sequence>
<keyword evidence="3" id="KW-1185">Reference proteome</keyword>
<evidence type="ECO:0000259" key="1">
    <source>
        <dbReference type="PROSITE" id="PS51186"/>
    </source>
</evidence>
<reference evidence="2 3" key="1">
    <citation type="submission" date="2015-12" db="EMBL/GenBank/DDBJ databases">
        <title>The genome of Folsomia candida.</title>
        <authorList>
            <person name="Faddeeva A."/>
            <person name="Derks M.F."/>
            <person name="Anvar Y."/>
            <person name="Smit S."/>
            <person name="Van Straalen N."/>
            <person name="Roelofs D."/>
        </authorList>
    </citation>
    <scope>NUCLEOTIDE SEQUENCE [LARGE SCALE GENOMIC DNA]</scope>
    <source>
        <strain evidence="2 3">VU population</strain>
        <tissue evidence="2">Whole body</tissue>
    </source>
</reference>